<evidence type="ECO:0000256" key="3">
    <source>
        <dbReference type="ARBA" id="ARBA00022946"/>
    </source>
</evidence>
<accession>A0A0B2VDP8</accession>
<keyword evidence="3" id="KW-0809">Transit peptide</keyword>
<evidence type="ECO:0000313" key="6">
    <source>
        <dbReference type="EMBL" id="KHN79115.1"/>
    </source>
</evidence>
<dbReference type="EMBL" id="JPKZ01001948">
    <property type="protein sequence ID" value="KHN79115.1"/>
    <property type="molecule type" value="Genomic_DNA"/>
</dbReference>
<keyword evidence="7" id="KW-1185">Reference proteome</keyword>
<dbReference type="GO" id="GO:0042030">
    <property type="term" value="F:ATPase inhibitor activity"/>
    <property type="evidence" value="ECO:0007669"/>
    <property type="project" value="InterPro"/>
</dbReference>
<dbReference type="STRING" id="6265.A0A0B2VDP8"/>
<evidence type="ECO:0000313" key="7">
    <source>
        <dbReference type="Proteomes" id="UP000031036"/>
    </source>
</evidence>
<sequence length="221" mass="25163">MANHAGELVVVDVVRCLWNEFRERNWREFEELEQSNRAREVKGNLVRYLPHTDSSLILTASLNAFTPPTRFCIIEHVLVGGRLLPPRSETHHYSHIRWQSQDVGFPRAHSCSLSIMTMRFVGLMFHRRLCAALGEYGCGAGKSGGSGGSIRTAGGAFGRLEAAREGEYFYHLQEDQVKLLKHQLEDIEHPHVVKKKISEREKLFKAAAEQRIQLDTMPQVE</sequence>
<name>A0A0B2VDP8_TOXCA</name>
<evidence type="ECO:0000256" key="4">
    <source>
        <dbReference type="ARBA" id="ARBA00023054"/>
    </source>
</evidence>
<dbReference type="Proteomes" id="UP000031036">
    <property type="component" value="Unassembled WGS sequence"/>
</dbReference>
<dbReference type="PANTHER" id="PTHR48417:SF1">
    <property type="entry name" value="ATP SYNTHASE F1 SUBUNIT EPSILON"/>
    <property type="match status" value="1"/>
</dbReference>
<evidence type="ECO:0000256" key="2">
    <source>
        <dbReference type="ARBA" id="ARBA00010901"/>
    </source>
</evidence>
<gene>
    <name evidence="6" type="primary">inx-19</name>
    <name evidence="6" type="ORF">Tcan_11161</name>
</gene>
<dbReference type="GO" id="GO:0005739">
    <property type="term" value="C:mitochondrion"/>
    <property type="evidence" value="ECO:0007669"/>
    <property type="project" value="UniProtKB-SubCell"/>
</dbReference>
<organism evidence="6 7">
    <name type="scientific">Toxocara canis</name>
    <name type="common">Canine roundworm</name>
    <dbReference type="NCBI Taxonomy" id="6265"/>
    <lineage>
        <taxon>Eukaryota</taxon>
        <taxon>Metazoa</taxon>
        <taxon>Ecdysozoa</taxon>
        <taxon>Nematoda</taxon>
        <taxon>Chromadorea</taxon>
        <taxon>Rhabditida</taxon>
        <taxon>Spirurina</taxon>
        <taxon>Ascaridomorpha</taxon>
        <taxon>Ascaridoidea</taxon>
        <taxon>Toxocaridae</taxon>
        <taxon>Toxocara</taxon>
    </lineage>
</organism>
<dbReference type="SUPFAM" id="SSF64602">
    <property type="entry name" value="F1 ATPase inhibitor, IF1, C-terminal domain"/>
    <property type="match status" value="1"/>
</dbReference>
<keyword evidence="5" id="KW-0496">Mitochondrion</keyword>
<comment type="subcellular location">
    <subcellularLocation>
        <location evidence="1">Mitochondrion</location>
    </subcellularLocation>
</comment>
<comment type="similarity">
    <text evidence="2">Belongs to the ATPase inhibitor family.</text>
</comment>
<reference evidence="6 7" key="1">
    <citation type="submission" date="2014-11" db="EMBL/GenBank/DDBJ databases">
        <title>Genetic blueprint of the zoonotic pathogen Toxocara canis.</title>
        <authorList>
            <person name="Zhu X.-Q."/>
            <person name="Korhonen P.K."/>
            <person name="Cai H."/>
            <person name="Young N.D."/>
            <person name="Nejsum P."/>
            <person name="von Samson-Himmelstjerna G."/>
            <person name="Boag P.R."/>
            <person name="Tan P."/>
            <person name="Li Q."/>
            <person name="Min J."/>
            <person name="Yang Y."/>
            <person name="Wang X."/>
            <person name="Fang X."/>
            <person name="Hall R.S."/>
            <person name="Hofmann A."/>
            <person name="Sternberg P.W."/>
            <person name="Jex A.R."/>
            <person name="Gasser R.B."/>
        </authorList>
    </citation>
    <scope>NUCLEOTIDE SEQUENCE [LARGE SCALE GENOMIC DNA]</scope>
    <source>
        <strain evidence="6">PN_DK_2014</strain>
    </source>
</reference>
<dbReference type="Pfam" id="PF04568">
    <property type="entry name" value="IATP"/>
    <property type="match status" value="1"/>
</dbReference>
<proteinExistence type="inferred from homology"/>
<comment type="caution">
    <text evidence="6">The sequence shown here is derived from an EMBL/GenBank/DDBJ whole genome shotgun (WGS) entry which is preliminary data.</text>
</comment>
<dbReference type="InterPro" id="IPR007648">
    <property type="entry name" value="ATPase_inhibitor_mt"/>
</dbReference>
<protein>
    <submittedName>
        <fullName evidence="6">Innexin-19</fullName>
    </submittedName>
</protein>
<dbReference type="AlphaFoldDB" id="A0A0B2VDP8"/>
<keyword evidence="4" id="KW-0175">Coiled coil</keyword>
<evidence type="ECO:0000256" key="1">
    <source>
        <dbReference type="ARBA" id="ARBA00004173"/>
    </source>
</evidence>
<dbReference type="OrthoDB" id="10045676at2759"/>
<dbReference type="PANTHER" id="PTHR48417">
    <property type="entry name" value="ATP SYNTHASE F1 SUBUNIT EPSILON"/>
    <property type="match status" value="1"/>
</dbReference>
<evidence type="ECO:0000256" key="5">
    <source>
        <dbReference type="ARBA" id="ARBA00023128"/>
    </source>
</evidence>
<dbReference type="Gene3D" id="1.20.5.500">
    <property type="entry name" value="Single helix bin"/>
    <property type="match status" value="1"/>
</dbReference>